<dbReference type="Pfam" id="PF01657">
    <property type="entry name" value="Stress-antifung"/>
    <property type="match status" value="1"/>
</dbReference>
<proteinExistence type="predicted"/>
<keyword evidence="3" id="KW-0472">Membrane</keyword>
<organism evidence="6 7">
    <name type="scientific">Sorghum bicolor</name>
    <name type="common">Sorghum</name>
    <name type="synonym">Sorghum vulgare</name>
    <dbReference type="NCBI Taxonomy" id="4558"/>
    <lineage>
        <taxon>Eukaryota</taxon>
        <taxon>Viridiplantae</taxon>
        <taxon>Streptophyta</taxon>
        <taxon>Embryophyta</taxon>
        <taxon>Tracheophyta</taxon>
        <taxon>Spermatophyta</taxon>
        <taxon>Magnoliopsida</taxon>
        <taxon>Liliopsida</taxon>
        <taxon>Poales</taxon>
        <taxon>Poaceae</taxon>
        <taxon>PACMAD clade</taxon>
        <taxon>Panicoideae</taxon>
        <taxon>Andropogonodae</taxon>
        <taxon>Andropogoneae</taxon>
        <taxon>Sorghinae</taxon>
        <taxon>Sorghum</taxon>
    </lineage>
</organism>
<dbReference type="FunCoup" id="A0A1B6QK41">
    <property type="interactions" value="614"/>
</dbReference>
<dbReference type="Gramene" id="KXG38269">
    <property type="protein sequence ID" value="KXG38269"/>
    <property type="gene ID" value="SORBI_3001G209600"/>
</dbReference>
<dbReference type="InterPro" id="IPR038408">
    <property type="entry name" value="GNK2_sf"/>
</dbReference>
<evidence type="ECO:0000313" key="7">
    <source>
        <dbReference type="Proteomes" id="UP000000768"/>
    </source>
</evidence>
<evidence type="ECO:0000256" key="2">
    <source>
        <dbReference type="ARBA" id="ARBA00022737"/>
    </source>
</evidence>
<dbReference type="PANTHER" id="PTHR32099">
    <property type="entry name" value="CYSTEINE-RICH REPEAT SECRETORY PROTEIN"/>
    <property type="match status" value="1"/>
</dbReference>
<keyword evidence="3" id="KW-0812">Transmembrane</keyword>
<accession>A0A1B6QK41</accession>
<dbReference type="PANTHER" id="PTHR32099:SF104">
    <property type="entry name" value="OS01G0774133 PROTEIN"/>
    <property type="match status" value="1"/>
</dbReference>
<evidence type="ECO:0000256" key="4">
    <source>
        <dbReference type="SAM" id="SignalP"/>
    </source>
</evidence>
<dbReference type="InParanoid" id="A0A1B6QK41"/>
<evidence type="ECO:0000256" key="1">
    <source>
        <dbReference type="ARBA" id="ARBA00022729"/>
    </source>
</evidence>
<protein>
    <recommendedName>
        <fullName evidence="5">Gnk2-homologous domain-containing protein</fullName>
    </recommendedName>
</protein>
<feature type="chain" id="PRO_5008589740" description="Gnk2-homologous domain-containing protein" evidence="4">
    <location>
        <begin position="22"/>
        <end position="277"/>
    </location>
</feature>
<evidence type="ECO:0000256" key="3">
    <source>
        <dbReference type="SAM" id="Phobius"/>
    </source>
</evidence>
<dbReference type="PROSITE" id="PS51473">
    <property type="entry name" value="GNK2"/>
    <property type="match status" value="1"/>
</dbReference>
<keyword evidence="3" id="KW-1133">Transmembrane helix</keyword>
<reference evidence="6 7" key="1">
    <citation type="journal article" date="2009" name="Nature">
        <title>The Sorghum bicolor genome and the diversification of grasses.</title>
        <authorList>
            <person name="Paterson A.H."/>
            <person name="Bowers J.E."/>
            <person name="Bruggmann R."/>
            <person name="Dubchak I."/>
            <person name="Grimwood J."/>
            <person name="Gundlach H."/>
            <person name="Haberer G."/>
            <person name="Hellsten U."/>
            <person name="Mitros T."/>
            <person name="Poliakov A."/>
            <person name="Schmutz J."/>
            <person name="Spannagl M."/>
            <person name="Tang H."/>
            <person name="Wang X."/>
            <person name="Wicker T."/>
            <person name="Bharti A.K."/>
            <person name="Chapman J."/>
            <person name="Feltus F.A."/>
            <person name="Gowik U."/>
            <person name="Grigoriev I.V."/>
            <person name="Lyons E."/>
            <person name="Maher C.A."/>
            <person name="Martis M."/>
            <person name="Narechania A."/>
            <person name="Otillar R.P."/>
            <person name="Penning B.W."/>
            <person name="Salamov A.A."/>
            <person name="Wang Y."/>
            <person name="Zhang L."/>
            <person name="Carpita N.C."/>
            <person name="Freeling M."/>
            <person name="Gingle A.R."/>
            <person name="Hash C.T."/>
            <person name="Keller B."/>
            <person name="Klein P."/>
            <person name="Kresovich S."/>
            <person name="McCann M.C."/>
            <person name="Ming R."/>
            <person name="Peterson D.G."/>
            <person name="Mehboob-ur-Rahman"/>
            <person name="Ware D."/>
            <person name="Westhoff P."/>
            <person name="Mayer K.F."/>
            <person name="Messing J."/>
            <person name="Rokhsar D.S."/>
        </authorList>
    </citation>
    <scope>NUCLEOTIDE SEQUENCE [LARGE SCALE GENOMIC DNA]</scope>
    <source>
        <strain evidence="7">cv. BTx623</strain>
    </source>
</reference>
<keyword evidence="7" id="KW-1185">Reference proteome</keyword>
<keyword evidence="1 4" id="KW-0732">Signal</keyword>
<dbReference type="CDD" id="cd23509">
    <property type="entry name" value="Gnk2-like"/>
    <property type="match status" value="1"/>
</dbReference>
<dbReference type="Gene3D" id="3.30.430.20">
    <property type="entry name" value="Gnk2 domain, C-X8-C-X2-C motif"/>
    <property type="match status" value="1"/>
</dbReference>
<dbReference type="EMBL" id="CM000760">
    <property type="protein sequence ID" value="KXG38269.1"/>
    <property type="molecule type" value="Genomic_DNA"/>
</dbReference>
<reference evidence="7" key="2">
    <citation type="journal article" date="2018" name="Plant J.">
        <title>The Sorghum bicolor reference genome: improved assembly, gene annotations, a transcriptome atlas, and signatures of genome organization.</title>
        <authorList>
            <person name="McCormick R.F."/>
            <person name="Truong S.K."/>
            <person name="Sreedasyam A."/>
            <person name="Jenkins J."/>
            <person name="Shu S."/>
            <person name="Sims D."/>
            <person name="Kennedy M."/>
            <person name="Amirebrahimi M."/>
            <person name="Weers B.D."/>
            <person name="McKinley B."/>
            <person name="Mattison A."/>
            <person name="Morishige D.T."/>
            <person name="Grimwood J."/>
            <person name="Schmutz J."/>
            <person name="Mullet J.E."/>
        </authorList>
    </citation>
    <scope>NUCLEOTIDE SEQUENCE [LARGE SCALE GENOMIC DNA]</scope>
    <source>
        <strain evidence="7">cv. BTx623</strain>
    </source>
</reference>
<dbReference type="AlphaFoldDB" id="A0A1B6QK41"/>
<sequence length="277" mass="28849">MECAKPSVVSTLIILVFAVTAEPGIVALKLEPTGTSAHFPPLLDCALAPAAAGAVAAPSNNLSAFRDNVLSLLGALPAAAAAAPTGFAAAQSGGDDHAFARAFCFGFGARRGSSPDNCLECLSAAVEDVADGCHGRRGAVWRAGCFLSYADTNASTPREDVFRGWFYDDDDDDTPTAALGSQCVATSTAAECSRCLNESAQVVPKLKEGRRLSLVHGDAVVVVGYSCYLRVPLFPPRPRSANYVFGVFAVFDVVGLVIIEVVGLLFCIDVAREFNPA</sequence>
<feature type="signal peptide" evidence="4">
    <location>
        <begin position="1"/>
        <end position="21"/>
    </location>
</feature>
<dbReference type="eggNOG" id="ENOG502R509">
    <property type="taxonomic scope" value="Eukaryota"/>
</dbReference>
<dbReference type="OrthoDB" id="676790at2759"/>
<feature type="transmembrane region" description="Helical" evidence="3">
    <location>
        <begin position="243"/>
        <end position="268"/>
    </location>
</feature>
<gene>
    <name evidence="6" type="ORF">SORBI_3001G209600</name>
</gene>
<evidence type="ECO:0000313" key="6">
    <source>
        <dbReference type="EMBL" id="KXG38269.1"/>
    </source>
</evidence>
<evidence type="ECO:0000259" key="5">
    <source>
        <dbReference type="PROSITE" id="PS51473"/>
    </source>
</evidence>
<dbReference type="InterPro" id="IPR002902">
    <property type="entry name" value="GNK2"/>
</dbReference>
<keyword evidence="2" id="KW-0677">Repeat</keyword>
<feature type="domain" description="Gnk2-homologous" evidence="5">
    <location>
        <begin position="47"/>
        <end position="154"/>
    </location>
</feature>
<dbReference type="Proteomes" id="UP000000768">
    <property type="component" value="Chromosome 1"/>
</dbReference>
<name>A0A1B6QK41_SORBI</name>